<evidence type="ECO:0000256" key="1">
    <source>
        <dbReference type="ARBA" id="ARBA00004123"/>
    </source>
</evidence>
<dbReference type="Gramene" id="Pp3c10_19020V3.3">
    <property type="protein sequence ID" value="Pp3c10_19020V3.3"/>
    <property type="gene ID" value="Pp3c10_19020"/>
</dbReference>
<dbReference type="AlphaFoldDB" id="A0A2K1JZM5"/>
<comment type="subcellular location">
    <subcellularLocation>
        <location evidence="1">Nucleus</location>
    </subcellularLocation>
</comment>
<feature type="compositionally biased region" description="Polar residues" evidence="6">
    <location>
        <begin position="431"/>
        <end position="451"/>
    </location>
</feature>
<dbReference type="EMBL" id="ABEU02000010">
    <property type="protein sequence ID" value="PNR46970.1"/>
    <property type="molecule type" value="Genomic_DNA"/>
</dbReference>
<dbReference type="PANTHER" id="PTHR45914">
    <property type="entry name" value="TRANSCRIPTION FACTOR HEC3-RELATED"/>
    <property type="match status" value="1"/>
</dbReference>
<dbReference type="CDD" id="cd11454">
    <property type="entry name" value="bHLH_AtIND_like"/>
    <property type="match status" value="1"/>
</dbReference>
<accession>A0A2K1JZM5</accession>
<evidence type="ECO:0000313" key="10">
    <source>
        <dbReference type="Proteomes" id="UP000006727"/>
    </source>
</evidence>
<dbReference type="InterPro" id="IPR036638">
    <property type="entry name" value="HLH_DNA-bd_sf"/>
</dbReference>
<reference evidence="8 10" key="1">
    <citation type="journal article" date="2008" name="Science">
        <title>The Physcomitrella genome reveals evolutionary insights into the conquest of land by plants.</title>
        <authorList>
            <person name="Rensing S."/>
            <person name="Lang D."/>
            <person name="Zimmer A."/>
            <person name="Terry A."/>
            <person name="Salamov A."/>
            <person name="Shapiro H."/>
            <person name="Nishiyama T."/>
            <person name="Perroud P.-F."/>
            <person name="Lindquist E."/>
            <person name="Kamisugi Y."/>
            <person name="Tanahashi T."/>
            <person name="Sakakibara K."/>
            <person name="Fujita T."/>
            <person name="Oishi K."/>
            <person name="Shin-I T."/>
            <person name="Kuroki Y."/>
            <person name="Toyoda A."/>
            <person name="Suzuki Y."/>
            <person name="Hashimoto A."/>
            <person name="Yamaguchi K."/>
            <person name="Sugano A."/>
            <person name="Kohara Y."/>
            <person name="Fujiyama A."/>
            <person name="Anterola A."/>
            <person name="Aoki S."/>
            <person name="Ashton N."/>
            <person name="Barbazuk W.B."/>
            <person name="Barker E."/>
            <person name="Bennetzen J."/>
            <person name="Bezanilla M."/>
            <person name="Blankenship R."/>
            <person name="Cho S.H."/>
            <person name="Dutcher S."/>
            <person name="Estelle M."/>
            <person name="Fawcett J.A."/>
            <person name="Gundlach H."/>
            <person name="Hanada K."/>
            <person name="Heyl A."/>
            <person name="Hicks K.A."/>
            <person name="Hugh J."/>
            <person name="Lohr M."/>
            <person name="Mayer K."/>
            <person name="Melkozernov A."/>
            <person name="Murata T."/>
            <person name="Nelson D."/>
            <person name="Pils B."/>
            <person name="Prigge M."/>
            <person name="Reiss B."/>
            <person name="Renner T."/>
            <person name="Rombauts S."/>
            <person name="Rushton P."/>
            <person name="Sanderfoot A."/>
            <person name="Schween G."/>
            <person name="Shiu S.-H."/>
            <person name="Stueber K."/>
            <person name="Theodoulou F.L."/>
            <person name="Tu H."/>
            <person name="Van de Peer Y."/>
            <person name="Verrier P.J."/>
            <person name="Waters E."/>
            <person name="Wood A."/>
            <person name="Yang L."/>
            <person name="Cove D."/>
            <person name="Cuming A."/>
            <person name="Hasebe M."/>
            <person name="Lucas S."/>
            <person name="Mishler D.B."/>
            <person name="Reski R."/>
            <person name="Grigoriev I."/>
            <person name="Quatrano R.S."/>
            <person name="Boore J.L."/>
        </authorList>
    </citation>
    <scope>NUCLEOTIDE SEQUENCE [LARGE SCALE GENOMIC DNA]</scope>
    <source>
        <strain evidence="9 10">cv. Gransden 2004</strain>
    </source>
</reference>
<dbReference type="PaxDb" id="3218-PP1S67_37V6.1"/>
<evidence type="ECO:0000256" key="4">
    <source>
        <dbReference type="ARBA" id="ARBA00023163"/>
    </source>
</evidence>
<keyword evidence="3" id="KW-0238">DNA-binding</keyword>
<dbReference type="EnsemblPlants" id="Pp3c10_19020V3.3">
    <property type="protein sequence ID" value="Pp3c10_19020V3.3"/>
    <property type="gene ID" value="Pp3c10_19020"/>
</dbReference>
<keyword evidence="5" id="KW-0539">Nucleus</keyword>
<dbReference type="Pfam" id="PF00010">
    <property type="entry name" value="HLH"/>
    <property type="match status" value="1"/>
</dbReference>
<dbReference type="GeneID" id="112287226"/>
<dbReference type="SUPFAM" id="SSF47459">
    <property type="entry name" value="HLH, helix-loop-helix DNA-binding domain"/>
    <property type="match status" value="1"/>
</dbReference>
<dbReference type="InterPro" id="IPR011598">
    <property type="entry name" value="bHLH_dom"/>
</dbReference>
<dbReference type="SMART" id="SM00353">
    <property type="entry name" value="HLH"/>
    <property type="match status" value="1"/>
</dbReference>
<dbReference type="PANTHER" id="PTHR45914:SF12">
    <property type="entry name" value="TRANSCRIPTION FACTOR BHLH87"/>
    <property type="match status" value="1"/>
</dbReference>
<evidence type="ECO:0000313" key="8">
    <source>
        <dbReference type="EMBL" id="PNR46970.1"/>
    </source>
</evidence>
<dbReference type="FunFam" id="4.10.280.10:FF:000053">
    <property type="entry name" value="BHLH transcription factor"/>
    <property type="match status" value="1"/>
</dbReference>
<organism evidence="8">
    <name type="scientific">Physcomitrium patens</name>
    <name type="common">Spreading-leaved earth moss</name>
    <name type="synonym">Physcomitrella patens</name>
    <dbReference type="NCBI Taxonomy" id="3218"/>
    <lineage>
        <taxon>Eukaryota</taxon>
        <taxon>Viridiplantae</taxon>
        <taxon>Streptophyta</taxon>
        <taxon>Embryophyta</taxon>
        <taxon>Bryophyta</taxon>
        <taxon>Bryophytina</taxon>
        <taxon>Bryopsida</taxon>
        <taxon>Funariidae</taxon>
        <taxon>Funariales</taxon>
        <taxon>Funariaceae</taxon>
        <taxon>Physcomitrium</taxon>
    </lineage>
</organism>
<sequence>MTLSLRPDDRGALRSMEKWSNSEIGWGNYQHHPMLETSMNPLLNYSQSQSVFPQLMGAADQQSLMEAFAQANAGCMLNQPSQGGGDSLDTLLKSSNSSSMVDSSTSEMTSPDNYCVGAPENNLHMNCISSLGGGPVSPVLTNMLDRTASTGACLVAAHQQSKSEFFRMESPGGPLSPGAPPCGESEDSLHGGEASMTGLKRRFDGGDKNWMVDQMHGSRKQQKPQLQQSEKALGFQDSVGGFVDAASTAGMPGKYSDLATVPSVMQPPPLSFLPSIAAGGASSGVDIDKFASVRAILFRHASQPIPTLEEIASSRPKRRNVRISKDPQSVAARHRRERISDRIRVLQRLVPGGTKMDTASMLDEAIHYVKFLKLQLQTLEQIGNNCCDPRSFPQQGSAAEELASLVRPFDLNCTAAFQTWPIPPATMGNHGDTSTKWGTEANQATFSDGRM</sequence>
<reference evidence="9" key="3">
    <citation type="submission" date="2020-12" db="UniProtKB">
        <authorList>
            <consortium name="EnsemblPlants"/>
        </authorList>
    </citation>
    <scope>IDENTIFICATION</scope>
</reference>
<dbReference type="EnsemblPlants" id="Pp3c10_19020V3.1">
    <property type="protein sequence ID" value="Pp3c10_19020V3.1"/>
    <property type="gene ID" value="Pp3c10_19020"/>
</dbReference>
<gene>
    <name evidence="9" type="primary">LOC112287226</name>
    <name evidence="8" type="ORF">PHYPA_014090</name>
</gene>
<dbReference type="OrthoDB" id="2017571at2759"/>
<feature type="domain" description="BHLH" evidence="7">
    <location>
        <begin position="323"/>
        <end position="372"/>
    </location>
</feature>
<evidence type="ECO:0000256" key="5">
    <source>
        <dbReference type="ARBA" id="ARBA00023242"/>
    </source>
</evidence>
<evidence type="ECO:0000256" key="3">
    <source>
        <dbReference type="ARBA" id="ARBA00023125"/>
    </source>
</evidence>
<dbReference type="Proteomes" id="UP000006727">
    <property type="component" value="Chromosome 10"/>
</dbReference>
<dbReference type="GO" id="GO:0003700">
    <property type="term" value="F:DNA-binding transcription factor activity"/>
    <property type="evidence" value="ECO:0007669"/>
    <property type="project" value="InterPro"/>
</dbReference>
<dbReference type="Gramene" id="Pp3c10_19020V3.1">
    <property type="protein sequence ID" value="Pp3c10_19020V3.1"/>
    <property type="gene ID" value="Pp3c10_19020"/>
</dbReference>
<evidence type="ECO:0000259" key="7">
    <source>
        <dbReference type="PROSITE" id="PS50888"/>
    </source>
</evidence>
<protein>
    <recommendedName>
        <fullName evidence="7">BHLH domain-containing protein</fullName>
    </recommendedName>
</protein>
<dbReference type="GO" id="GO:0005634">
    <property type="term" value="C:nucleus"/>
    <property type="evidence" value="ECO:0007669"/>
    <property type="project" value="UniProtKB-SubCell"/>
</dbReference>
<dbReference type="GO" id="GO:0046983">
    <property type="term" value="F:protein dimerization activity"/>
    <property type="evidence" value="ECO:0007669"/>
    <property type="project" value="InterPro"/>
</dbReference>
<feature type="region of interest" description="Disordered" evidence="6">
    <location>
        <begin position="168"/>
        <end position="208"/>
    </location>
</feature>
<dbReference type="Gene3D" id="4.10.280.10">
    <property type="entry name" value="Helix-loop-helix DNA-binding domain"/>
    <property type="match status" value="1"/>
</dbReference>
<evidence type="ECO:0000256" key="6">
    <source>
        <dbReference type="SAM" id="MobiDB-lite"/>
    </source>
</evidence>
<dbReference type="KEGG" id="ppp:112287226"/>
<dbReference type="RefSeq" id="XP_024385802.1">
    <property type="nucleotide sequence ID" value="XM_024530034.2"/>
</dbReference>
<keyword evidence="10" id="KW-1185">Reference proteome</keyword>
<reference evidence="8 10" key="2">
    <citation type="journal article" date="2018" name="Plant J.">
        <title>The Physcomitrella patens chromosome-scale assembly reveals moss genome structure and evolution.</title>
        <authorList>
            <person name="Lang D."/>
            <person name="Ullrich K.K."/>
            <person name="Murat F."/>
            <person name="Fuchs J."/>
            <person name="Jenkins J."/>
            <person name="Haas F.B."/>
            <person name="Piednoel M."/>
            <person name="Gundlach H."/>
            <person name="Van Bel M."/>
            <person name="Meyberg R."/>
            <person name="Vives C."/>
            <person name="Morata J."/>
            <person name="Symeonidi A."/>
            <person name="Hiss M."/>
            <person name="Muchero W."/>
            <person name="Kamisugi Y."/>
            <person name="Saleh O."/>
            <person name="Blanc G."/>
            <person name="Decker E.L."/>
            <person name="van Gessel N."/>
            <person name="Grimwood J."/>
            <person name="Hayes R.D."/>
            <person name="Graham S.W."/>
            <person name="Gunter L.E."/>
            <person name="McDaniel S.F."/>
            <person name="Hoernstein S.N.W."/>
            <person name="Larsson A."/>
            <person name="Li F.W."/>
            <person name="Perroud P.F."/>
            <person name="Phillips J."/>
            <person name="Ranjan P."/>
            <person name="Rokshar D.S."/>
            <person name="Rothfels C.J."/>
            <person name="Schneider L."/>
            <person name="Shu S."/>
            <person name="Stevenson D.W."/>
            <person name="Thummler F."/>
            <person name="Tillich M."/>
            <person name="Villarreal Aguilar J.C."/>
            <person name="Widiez T."/>
            <person name="Wong G.K."/>
            <person name="Wymore A."/>
            <person name="Zhang Y."/>
            <person name="Zimmer A.D."/>
            <person name="Quatrano R.S."/>
            <person name="Mayer K.F.X."/>
            <person name="Goodstein D."/>
            <person name="Casacuberta J.M."/>
            <person name="Vandepoele K."/>
            <person name="Reski R."/>
            <person name="Cuming A.C."/>
            <person name="Tuskan G.A."/>
            <person name="Maumus F."/>
            <person name="Salse J."/>
            <person name="Schmutz J."/>
            <person name="Rensing S.A."/>
        </authorList>
    </citation>
    <scope>NUCLEOTIDE SEQUENCE [LARGE SCALE GENOMIC DNA]</scope>
    <source>
        <strain evidence="9 10">cv. Gransden 2004</strain>
    </source>
</reference>
<keyword evidence="4" id="KW-0804">Transcription</keyword>
<evidence type="ECO:0000256" key="2">
    <source>
        <dbReference type="ARBA" id="ARBA00023015"/>
    </source>
</evidence>
<dbReference type="GO" id="GO:0003677">
    <property type="term" value="F:DNA binding"/>
    <property type="evidence" value="ECO:0007669"/>
    <property type="project" value="UniProtKB-KW"/>
</dbReference>
<name>A0A2K1JZM5_PHYPA</name>
<proteinExistence type="predicted"/>
<dbReference type="PROSITE" id="PS50888">
    <property type="entry name" value="BHLH"/>
    <property type="match status" value="1"/>
</dbReference>
<dbReference type="InterPro" id="IPR045843">
    <property type="entry name" value="IND-like"/>
</dbReference>
<feature type="region of interest" description="Disordered" evidence="6">
    <location>
        <begin position="424"/>
        <end position="451"/>
    </location>
</feature>
<keyword evidence="2" id="KW-0805">Transcription regulation</keyword>
<evidence type="ECO:0000313" key="9">
    <source>
        <dbReference type="EnsemblPlants" id="Pp3c10_19020V3.1"/>
    </source>
</evidence>